<proteinExistence type="predicted"/>
<dbReference type="Proteomes" id="UP001549920">
    <property type="component" value="Unassembled WGS sequence"/>
</dbReference>
<name>A0ABR3H594_LOXSC</name>
<feature type="compositionally biased region" description="Polar residues" evidence="2">
    <location>
        <begin position="18"/>
        <end position="28"/>
    </location>
</feature>
<dbReference type="EMBL" id="JBEUOH010000026">
    <property type="protein sequence ID" value="KAL0859983.1"/>
    <property type="molecule type" value="Genomic_DNA"/>
</dbReference>
<feature type="region of interest" description="Disordered" evidence="2">
    <location>
        <begin position="1"/>
        <end position="28"/>
    </location>
</feature>
<sequence length="278" mass="31914">MTSLHKTPPKATLLGESGSRSVGGSTPNLSALDIEEYVNINSRKRKERSHDQDYKQDFAAFQAEIMSFFENFAKTQNENISKISTDISEIKEEMKSMKAVTENLTQKLNNVCCEMQEIKTEYAKTKEKITLMENDIFHIRENQQTQNQTPKSLISSNEDIISELKDRNDREKNIIIVGIPENNNKNSAARRAYDHEMVTKTIAVCYDNVDIVRHLLRNKSKLPESLKLYSDQTPSQKIYLQTVIEELKRREDAGESDLTIKYNKGIPKIVKTKIPPKN</sequence>
<organism evidence="3 4">
    <name type="scientific">Loxostege sticticalis</name>
    <name type="common">Beet webworm moth</name>
    <dbReference type="NCBI Taxonomy" id="481309"/>
    <lineage>
        <taxon>Eukaryota</taxon>
        <taxon>Metazoa</taxon>
        <taxon>Ecdysozoa</taxon>
        <taxon>Arthropoda</taxon>
        <taxon>Hexapoda</taxon>
        <taxon>Insecta</taxon>
        <taxon>Pterygota</taxon>
        <taxon>Neoptera</taxon>
        <taxon>Endopterygota</taxon>
        <taxon>Lepidoptera</taxon>
        <taxon>Glossata</taxon>
        <taxon>Ditrysia</taxon>
        <taxon>Pyraloidea</taxon>
        <taxon>Crambidae</taxon>
        <taxon>Pyraustinae</taxon>
        <taxon>Loxostege</taxon>
    </lineage>
</organism>
<protein>
    <submittedName>
        <fullName evidence="3">Uncharacterized protein</fullName>
    </submittedName>
</protein>
<accession>A0ABR3H594</accession>
<evidence type="ECO:0000256" key="1">
    <source>
        <dbReference type="SAM" id="Coils"/>
    </source>
</evidence>
<keyword evidence="1" id="KW-0175">Coiled coil</keyword>
<keyword evidence="4" id="KW-1185">Reference proteome</keyword>
<comment type="caution">
    <text evidence="3">The sequence shown here is derived from an EMBL/GenBank/DDBJ whole genome shotgun (WGS) entry which is preliminary data.</text>
</comment>
<evidence type="ECO:0000256" key="2">
    <source>
        <dbReference type="SAM" id="MobiDB-lite"/>
    </source>
</evidence>
<gene>
    <name evidence="3" type="ORF">ABMA27_010298</name>
</gene>
<feature type="coiled-coil region" evidence="1">
    <location>
        <begin position="73"/>
        <end position="135"/>
    </location>
</feature>
<reference evidence="3 4" key="1">
    <citation type="submission" date="2024-06" db="EMBL/GenBank/DDBJ databases">
        <title>A chromosome-level genome assembly of beet webworm, Loxostege sticticalis.</title>
        <authorList>
            <person name="Zhang Y."/>
        </authorList>
    </citation>
    <scope>NUCLEOTIDE SEQUENCE [LARGE SCALE GENOMIC DNA]</scope>
    <source>
        <strain evidence="3">AQ026</strain>
        <tissue evidence="3">Whole body</tissue>
    </source>
</reference>
<evidence type="ECO:0000313" key="4">
    <source>
        <dbReference type="Proteomes" id="UP001549920"/>
    </source>
</evidence>
<evidence type="ECO:0000313" key="3">
    <source>
        <dbReference type="EMBL" id="KAL0859983.1"/>
    </source>
</evidence>